<feature type="region of interest" description="Disordered" evidence="1">
    <location>
        <begin position="1"/>
        <end position="38"/>
    </location>
</feature>
<feature type="compositionally biased region" description="Pro residues" evidence="1">
    <location>
        <begin position="17"/>
        <end position="28"/>
    </location>
</feature>
<organism evidence="2 3">
    <name type="scientific">Geranomyces variabilis</name>
    <dbReference type="NCBI Taxonomy" id="109894"/>
    <lineage>
        <taxon>Eukaryota</taxon>
        <taxon>Fungi</taxon>
        <taxon>Fungi incertae sedis</taxon>
        <taxon>Chytridiomycota</taxon>
        <taxon>Chytridiomycota incertae sedis</taxon>
        <taxon>Chytridiomycetes</taxon>
        <taxon>Spizellomycetales</taxon>
        <taxon>Powellomycetaceae</taxon>
        <taxon>Geranomyces</taxon>
    </lineage>
</organism>
<dbReference type="AlphaFoldDB" id="A0AAD5TQ11"/>
<accession>A0AAD5TQ11</accession>
<evidence type="ECO:0000313" key="2">
    <source>
        <dbReference type="EMBL" id="KAJ3183756.1"/>
    </source>
</evidence>
<protein>
    <submittedName>
        <fullName evidence="2">Uncharacterized protein</fullName>
    </submittedName>
</protein>
<comment type="caution">
    <text evidence="2">The sequence shown here is derived from an EMBL/GenBank/DDBJ whole genome shotgun (WGS) entry which is preliminary data.</text>
</comment>
<dbReference type="PANTHER" id="PTHR37852">
    <property type="entry name" value="YALI0B21208P"/>
    <property type="match status" value="1"/>
</dbReference>
<sequence length="259" mass="27453">MATATPTHSPRQLQPQQTPPSSPSPSSPSPTASSTFRSLSSAATTLPPSLACLPHLPAYLFARHGIARADARALLTPEVLWSTHLGLAGALGGFVSSFYLAGRTRSFQFLAENAHRLPKTVAGWYFYHRYKNYEIAHAGFVGGMKGAARFGAICAGFGAAEALVESAIGRESWVATVGAGLLTTGAFSLTSGLTRQYAKYALLFGAGASLLIGALEDGYAWQTGQSVKYDGHKRMDAFWIPGFGSLRTKVPVAEPNDEE</sequence>
<name>A0AAD5TQ11_9FUNG</name>
<gene>
    <name evidence="2" type="ORF">HDU87_005872</name>
</gene>
<keyword evidence="3" id="KW-1185">Reference proteome</keyword>
<dbReference type="EMBL" id="JADGJQ010000005">
    <property type="protein sequence ID" value="KAJ3183756.1"/>
    <property type="molecule type" value="Genomic_DNA"/>
</dbReference>
<reference evidence="2" key="1">
    <citation type="submission" date="2020-05" db="EMBL/GenBank/DDBJ databases">
        <title>Phylogenomic resolution of chytrid fungi.</title>
        <authorList>
            <person name="Stajich J.E."/>
            <person name="Amses K."/>
            <person name="Simmons R."/>
            <person name="Seto K."/>
            <person name="Myers J."/>
            <person name="Bonds A."/>
            <person name="Quandt C.A."/>
            <person name="Barry K."/>
            <person name="Liu P."/>
            <person name="Grigoriev I."/>
            <person name="Longcore J.E."/>
            <person name="James T.Y."/>
        </authorList>
    </citation>
    <scope>NUCLEOTIDE SEQUENCE</scope>
    <source>
        <strain evidence="2">JEL0379</strain>
    </source>
</reference>
<evidence type="ECO:0000313" key="3">
    <source>
        <dbReference type="Proteomes" id="UP001212152"/>
    </source>
</evidence>
<dbReference type="PANTHER" id="PTHR37852:SF1">
    <property type="entry name" value="HIG1 DOMAIN-CONTAINING PROTEIN"/>
    <property type="match status" value="1"/>
</dbReference>
<evidence type="ECO:0000256" key="1">
    <source>
        <dbReference type="SAM" id="MobiDB-lite"/>
    </source>
</evidence>
<proteinExistence type="predicted"/>
<dbReference type="Proteomes" id="UP001212152">
    <property type="component" value="Unassembled WGS sequence"/>
</dbReference>